<sequence>MAQTDFKYRELSSQNPLRCPRCAAPLSKDLEESSWSLSPFIRDSFSMIGTAVGGSASAFYGFNHGMPYVQRLVKGPMWLHFLIGAPPIMLFSATCAGLAGGAVPALAQLAVSSYHAALASSHSSISQVTMHMDDLHKVTSPLPHSQDTQPVRNVSMEKNT</sequence>
<dbReference type="PANTHER" id="PTHR34459:SF3">
    <property type="entry name" value="OS01G0264500 PROTEIN"/>
    <property type="match status" value="1"/>
</dbReference>
<feature type="region of interest" description="Disordered" evidence="1">
    <location>
        <begin position="137"/>
        <end position="160"/>
    </location>
</feature>
<evidence type="ECO:0000313" key="2">
    <source>
        <dbReference type="EMBL" id="ABK25959.1"/>
    </source>
</evidence>
<organism evidence="2">
    <name type="scientific">Picea sitchensis</name>
    <name type="common">Sitka spruce</name>
    <name type="synonym">Pinus sitchensis</name>
    <dbReference type="NCBI Taxonomy" id="3332"/>
    <lineage>
        <taxon>Eukaryota</taxon>
        <taxon>Viridiplantae</taxon>
        <taxon>Streptophyta</taxon>
        <taxon>Embryophyta</taxon>
        <taxon>Tracheophyta</taxon>
        <taxon>Spermatophyta</taxon>
        <taxon>Pinopsida</taxon>
        <taxon>Pinidae</taxon>
        <taxon>Conifers I</taxon>
        <taxon>Pinales</taxon>
        <taxon>Pinaceae</taxon>
        <taxon>Picea</taxon>
    </lineage>
</organism>
<dbReference type="AlphaFoldDB" id="A9NZ98"/>
<dbReference type="EMBL" id="EF086703">
    <property type="protein sequence ID" value="ABK25959.1"/>
    <property type="molecule type" value="mRNA"/>
</dbReference>
<dbReference type="PANTHER" id="PTHR34459">
    <property type="entry name" value="OS01G0264500 PROTEIN"/>
    <property type="match status" value="1"/>
</dbReference>
<accession>A9NZ98</accession>
<evidence type="ECO:0000256" key="1">
    <source>
        <dbReference type="SAM" id="MobiDB-lite"/>
    </source>
</evidence>
<reference evidence="2" key="1">
    <citation type="journal article" date="2008" name="BMC Genomics">
        <title>A conifer genomics resource of 200,000 spruce (Picea spp.) ESTs and 6,464 high-quality, sequence-finished full-length cDNAs for Sitka spruce (Picea sitchensis).</title>
        <authorList>
            <person name="Ralph S.G."/>
            <person name="Chun H.J."/>
            <person name="Kolosova N."/>
            <person name="Cooper D."/>
            <person name="Oddy C."/>
            <person name="Ritland C.E."/>
            <person name="Kirkpatrick R."/>
            <person name="Moore R."/>
            <person name="Barber S."/>
            <person name="Holt R.A."/>
            <person name="Jones S.J."/>
            <person name="Marra M.A."/>
            <person name="Douglas C.J."/>
            <person name="Ritland K."/>
            <person name="Bohlmann J."/>
        </authorList>
    </citation>
    <scope>NUCLEOTIDE SEQUENCE</scope>
    <source>
        <tissue evidence="2">Green portion of the leader tissue</tissue>
    </source>
</reference>
<protein>
    <submittedName>
        <fullName evidence="2">Uncharacterized protein</fullName>
    </submittedName>
</protein>
<feature type="compositionally biased region" description="Polar residues" evidence="1">
    <location>
        <begin position="142"/>
        <end position="160"/>
    </location>
</feature>
<name>A9NZ98_PICSI</name>
<proteinExistence type="evidence at transcript level"/>